<keyword evidence="6" id="KW-0732">Signal</keyword>
<reference evidence="13" key="2">
    <citation type="submission" date="2025-09" db="UniProtKB">
        <authorList>
            <consortium name="Ensembl"/>
        </authorList>
    </citation>
    <scope>IDENTIFICATION</scope>
</reference>
<dbReference type="InterPro" id="IPR036990">
    <property type="entry name" value="M14A-like_propep"/>
</dbReference>
<evidence type="ECO:0000256" key="10">
    <source>
        <dbReference type="ARBA" id="ARBA00023157"/>
    </source>
</evidence>
<dbReference type="FunFam" id="3.40.630.10:FF:000001">
    <property type="entry name" value="Carboxypeptidase B"/>
    <property type="match status" value="1"/>
</dbReference>
<keyword evidence="8" id="KW-0862">Zinc</keyword>
<dbReference type="Ensembl" id="ENSVKKT00000024446.1">
    <property type="protein sequence ID" value="ENSVKKP00000023860.1"/>
    <property type="gene ID" value="ENSVKKG00000015760.1"/>
</dbReference>
<keyword evidence="3" id="KW-0121">Carboxypeptidase</keyword>
<evidence type="ECO:0000256" key="3">
    <source>
        <dbReference type="ARBA" id="ARBA00022645"/>
    </source>
</evidence>
<dbReference type="SUPFAM" id="SSF53187">
    <property type="entry name" value="Zn-dependent exopeptidases"/>
    <property type="match status" value="1"/>
</dbReference>
<dbReference type="SUPFAM" id="SSF54897">
    <property type="entry name" value="Protease propeptides/inhibitors"/>
    <property type="match status" value="1"/>
</dbReference>
<dbReference type="PROSITE" id="PS52035">
    <property type="entry name" value="PEPTIDASE_M14"/>
    <property type="match status" value="1"/>
</dbReference>
<evidence type="ECO:0000259" key="12">
    <source>
        <dbReference type="PROSITE" id="PS52035"/>
    </source>
</evidence>
<evidence type="ECO:0000256" key="7">
    <source>
        <dbReference type="ARBA" id="ARBA00022801"/>
    </source>
</evidence>
<protein>
    <recommendedName>
        <fullName evidence="12">Peptidase M14 domain-containing protein</fullName>
    </recommendedName>
</protein>
<keyword evidence="5" id="KW-0479">Metal-binding</keyword>
<dbReference type="PANTHER" id="PTHR11705">
    <property type="entry name" value="PROTEASE FAMILY M14 CARBOXYPEPTIDASE A,B"/>
    <property type="match status" value="1"/>
</dbReference>
<dbReference type="PROSITE" id="PS00132">
    <property type="entry name" value="CARBOXYPEPT_ZN_1"/>
    <property type="match status" value="1"/>
</dbReference>
<comment type="similarity">
    <text evidence="2 11">Belongs to the peptidase M14 family.</text>
</comment>
<dbReference type="Proteomes" id="UP000694545">
    <property type="component" value="Unplaced"/>
</dbReference>
<evidence type="ECO:0000256" key="2">
    <source>
        <dbReference type="ARBA" id="ARBA00005988"/>
    </source>
</evidence>
<dbReference type="AlphaFoldDB" id="A0A8D2Q6U2"/>
<name>A0A8D2Q6U2_VARKO</name>
<dbReference type="Pfam" id="PF00246">
    <property type="entry name" value="Peptidase_M14"/>
    <property type="match status" value="1"/>
</dbReference>
<dbReference type="InterPro" id="IPR003146">
    <property type="entry name" value="M14A_act_pep"/>
</dbReference>
<keyword evidence="9" id="KW-0482">Metalloprotease</keyword>
<organism evidence="13 14">
    <name type="scientific">Varanus komodoensis</name>
    <name type="common">Komodo dragon</name>
    <dbReference type="NCBI Taxonomy" id="61221"/>
    <lineage>
        <taxon>Eukaryota</taxon>
        <taxon>Metazoa</taxon>
        <taxon>Chordata</taxon>
        <taxon>Craniata</taxon>
        <taxon>Vertebrata</taxon>
        <taxon>Euteleostomi</taxon>
        <taxon>Lepidosauria</taxon>
        <taxon>Squamata</taxon>
        <taxon>Bifurcata</taxon>
        <taxon>Unidentata</taxon>
        <taxon>Episquamata</taxon>
        <taxon>Toxicofera</taxon>
        <taxon>Anguimorpha</taxon>
        <taxon>Paleoanguimorpha</taxon>
        <taxon>Varanoidea</taxon>
        <taxon>Varanidae</taxon>
        <taxon>Varanus</taxon>
    </lineage>
</organism>
<proteinExistence type="inferred from homology"/>
<keyword evidence="10" id="KW-1015">Disulfide bond</keyword>
<evidence type="ECO:0000256" key="9">
    <source>
        <dbReference type="ARBA" id="ARBA00023049"/>
    </source>
</evidence>
<comment type="cofactor">
    <cofactor evidence="1">
        <name>Zn(2+)</name>
        <dbReference type="ChEBI" id="CHEBI:29105"/>
    </cofactor>
</comment>
<sequence>MRPQNEEQVTFLKDLASSVQPDFWHPPSVHHIAVQTDVDFRVSAEQANYVQMMLEQNKMKHEIIVHNLQEEIENQLDGGKHFREKYRYTRYNEWEKIASWTEKMATNYPKLVSRIQIGKTYEERPMYLLKSGKKKVIFMDCGIHAREWISSAFCQWFVMQAVRTYGNDKVMTKLLDNLNFYVVPVLNIDGYIWTWTQDRMWRKNRDNKTNSDCIGTDLNRNFNASWGGTYYMPSKIYCGASAESEPETKAVANFIRDHLASIKGYISFHSYSQLLLFPYGYTNAKVPNHEELERVAKGAVEALSSLYNTKYVYGAAAPTIYPCTGSSLDWAYDMGIKYSFVFELRDRGRHGFLLPESKIAPTCKETMLAVKHIANYILSSAQ</sequence>
<dbReference type="FunFam" id="3.30.70.340:FF:000002">
    <property type="entry name" value="Carboxypeptidase A"/>
    <property type="match status" value="1"/>
</dbReference>
<dbReference type="Gene3D" id="3.40.630.10">
    <property type="entry name" value="Zn peptidases"/>
    <property type="match status" value="1"/>
</dbReference>
<dbReference type="SMART" id="SM00631">
    <property type="entry name" value="Zn_pept"/>
    <property type="match status" value="1"/>
</dbReference>
<keyword evidence="4" id="KW-0645">Protease</keyword>
<evidence type="ECO:0000313" key="13">
    <source>
        <dbReference type="Ensembl" id="ENSVKKP00000023860.1"/>
    </source>
</evidence>
<dbReference type="GO" id="GO:0006508">
    <property type="term" value="P:proteolysis"/>
    <property type="evidence" value="ECO:0007669"/>
    <property type="project" value="UniProtKB-KW"/>
</dbReference>
<dbReference type="Pfam" id="PF02244">
    <property type="entry name" value="Propep_M14"/>
    <property type="match status" value="1"/>
</dbReference>
<dbReference type="OMA" id="PPNHKDL"/>
<evidence type="ECO:0000256" key="1">
    <source>
        <dbReference type="ARBA" id="ARBA00001947"/>
    </source>
</evidence>
<dbReference type="GO" id="GO:0005615">
    <property type="term" value="C:extracellular space"/>
    <property type="evidence" value="ECO:0007669"/>
    <property type="project" value="TreeGrafter"/>
</dbReference>
<feature type="domain" description="Peptidase M14" evidence="12">
    <location>
        <begin position="90"/>
        <end position="377"/>
    </location>
</feature>
<evidence type="ECO:0000256" key="5">
    <source>
        <dbReference type="ARBA" id="ARBA00022723"/>
    </source>
</evidence>
<keyword evidence="7" id="KW-0378">Hydrolase</keyword>
<feature type="active site" description="Proton donor/acceptor" evidence="11">
    <location>
        <position position="343"/>
    </location>
</feature>
<keyword evidence="14" id="KW-1185">Reference proteome</keyword>
<evidence type="ECO:0000256" key="8">
    <source>
        <dbReference type="ARBA" id="ARBA00022833"/>
    </source>
</evidence>
<evidence type="ECO:0000313" key="14">
    <source>
        <dbReference type="Proteomes" id="UP000694545"/>
    </source>
</evidence>
<evidence type="ECO:0000256" key="4">
    <source>
        <dbReference type="ARBA" id="ARBA00022670"/>
    </source>
</evidence>
<evidence type="ECO:0000256" key="11">
    <source>
        <dbReference type="PROSITE-ProRule" id="PRU01379"/>
    </source>
</evidence>
<dbReference type="Gene3D" id="3.30.70.340">
    <property type="entry name" value="Metallocarboxypeptidase-like"/>
    <property type="match status" value="1"/>
</dbReference>
<evidence type="ECO:0000256" key="6">
    <source>
        <dbReference type="ARBA" id="ARBA00022729"/>
    </source>
</evidence>
<dbReference type="PRINTS" id="PR00765">
    <property type="entry name" value="CRBOXYPTASEA"/>
</dbReference>
<dbReference type="GO" id="GO:0008270">
    <property type="term" value="F:zinc ion binding"/>
    <property type="evidence" value="ECO:0007669"/>
    <property type="project" value="InterPro"/>
</dbReference>
<dbReference type="PROSITE" id="PS00133">
    <property type="entry name" value="CARBOXYPEPT_ZN_2"/>
    <property type="match status" value="1"/>
</dbReference>
<dbReference type="InterPro" id="IPR000834">
    <property type="entry name" value="Peptidase_M14"/>
</dbReference>
<reference evidence="13" key="1">
    <citation type="submission" date="2025-08" db="UniProtKB">
        <authorList>
            <consortium name="Ensembl"/>
        </authorList>
    </citation>
    <scope>IDENTIFICATION</scope>
</reference>
<dbReference type="InterPro" id="IPR057247">
    <property type="entry name" value="CARBOXYPEPT_ZN_2"/>
</dbReference>
<accession>A0A8D2Q6U2</accession>
<dbReference type="PANTHER" id="PTHR11705:SF65">
    <property type="entry name" value="MAST CELL CARBOXYPEPTIDASE A"/>
    <property type="match status" value="1"/>
</dbReference>
<dbReference type="InterPro" id="IPR057246">
    <property type="entry name" value="CARBOXYPEPT_ZN_1"/>
</dbReference>
<dbReference type="GO" id="GO:0004181">
    <property type="term" value="F:metallocarboxypeptidase activity"/>
    <property type="evidence" value="ECO:0007669"/>
    <property type="project" value="InterPro"/>
</dbReference>